<dbReference type="PANTHER" id="PTHR14381:SF1">
    <property type="entry name" value="F-BOX_WD REPEAT-CONTAINING PROTEIN 4"/>
    <property type="match status" value="1"/>
</dbReference>
<dbReference type="InterPro" id="IPR052301">
    <property type="entry name" value="SCF_F-box/WD-repeat"/>
</dbReference>
<dbReference type="GO" id="GO:0019005">
    <property type="term" value="C:SCF ubiquitin ligase complex"/>
    <property type="evidence" value="ECO:0007669"/>
    <property type="project" value="EnsemblFungi"/>
</dbReference>
<dbReference type="STRING" id="1266660.A0A1G4JBA7"/>
<feature type="compositionally biased region" description="Basic and acidic residues" evidence="1">
    <location>
        <begin position="610"/>
        <end position="619"/>
    </location>
</feature>
<evidence type="ECO:0000313" key="3">
    <source>
        <dbReference type="EMBL" id="SCU87347.1"/>
    </source>
</evidence>
<evidence type="ECO:0000256" key="1">
    <source>
        <dbReference type="SAM" id="MobiDB-lite"/>
    </source>
</evidence>
<dbReference type="Pfam" id="PF12937">
    <property type="entry name" value="F-box-like"/>
    <property type="match status" value="1"/>
</dbReference>
<dbReference type="GO" id="GO:0005737">
    <property type="term" value="C:cytoplasm"/>
    <property type="evidence" value="ECO:0007669"/>
    <property type="project" value="EnsemblFungi"/>
</dbReference>
<dbReference type="Gene3D" id="1.20.1280.50">
    <property type="match status" value="1"/>
</dbReference>
<gene>
    <name evidence="3" type="ORF">LADA_0E03466G</name>
</gene>
<reference evidence="4" key="1">
    <citation type="submission" date="2016-03" db="EMBL/GenBank/DDBJ databases">
        <authorList>
            <person name="Devillers H."/>
        </authorList>
    </citation>
    <scope>NUCLEOTIDE SEQUENCE [LARGE SCALE GENOMIC DNA]</scope>
</reference>
<proteinExistence type="predicted"/>
<feature type="domain" description="F-box" evidence="2">
    <location>
        <begin position="8"/>
        <end position="54"/>
    </location>
</feature>
<dbReference type="InterPro" id="IPR001810">
    <property type="entry name" value="F-box_dom"/>
</dbReference>
<dbReference type="SMART" id="SM00256">
    <property type="entry name" value="FBOX"/>
    <property type="match status" value="1"/>
</dbReference>
<dbReference type="InterPro" id="IPR036047">
    <property type="entry name" value="F-box-like_dom_sf"/>
</dbReference>
<dbReference type="GO" id="GO:0031146">
    <property type="term" value="P:SCF-dependent proteasomal ubiquitin-dependent protein catabolic process"/>
    <property type="evidence" value="ECO:0007669"/>
    <property type="project" value="EnsemblFungi"/>
</dbReference>
<dbReference type="GO" id="GO:0006974">
    <property type="term" value="P:DNA damage response"/>
    <property type="evidence" value="ECO:0007669"/>
    <property type="project" value="EnsemblFungi"/>
</dbReference>
<dbReference type="PROSITE" id="PS50330">
    <property type="entry name" value="UIM"/>
    <property type="match status" value="2"/>
</dbReference>
<protein>
    <submittedName>
        <fullName evidence="3">LADA_0E03466g1_1</fullName>
    </submittedName>
</protein>
<dbReference type="InterPro" id="IPR003903">
    <property type="entry name" value="UIM_dom"/>
</dbReference>
<dbReference type="OrthoDB" id="2095648at2759"/>
<name>A0A1G4JBA7_9SACH</name>
<feature type="region of interest" description="Disordered" evidence="1">
    <location>
        <begin position="579"/>
        <end position="619"/>
    </location>
</feature>
<organism evidence="3 4">
    <name type="scientific">Lachancea dasiensis</name>
    <dbReference type="NCBI Taxonomy" id="1072105"/>
    <lineage>
        <taxon>Eukaryota</taxon>
        <taxon>Fungi</taxon>
        <taxon>Dikarya</taxon>
        <taxon>Ascomycota</taxon>
        <taxon>Saccharomycotina</taxon>
        <taxon>Saccharomycetes</taxon>
        <taxon>Saccharomycetales</taxon>
        <taxon>Saccharomycetaceae</taxon>
        <taxon>Lachancea</taxon>
    </lineage>
</organism>
<dbReference type="AlphaFoldDB" id="A0A1G4JBA7"/>
<dbReference type="SMART" id="SM00726">
    <property type="entry name" value="UIM"/>
    <property type="match status" value="3"/>
</dbReference>
<accession>A0A1G4JBA7</accession>
<sequence length="619" mass="70734">MTDIAHSGTSLSRLPSEILINILSFLDEKDLYAVQATCRHFLEIVNDEELWKNLFVARIHTRLFPSFSRSPKFSVEYVERNRGLSEWKHNRAVKTKYTVATQNQYNQLEKMVFEYPRCACYSDGVIVIVQLQSKRRKDRLTYMPCTTPNGCSTMHFNINAAVFGRFDGRVFGKLLTNKSHLCPVTEFNAIHRSSVTSITTAALEDSSVDWCVSGCELGEVKWWCEAKLQKSLQITDKPILRLALNRDLTIVVDSHEIYVVEKMECVHKLTVPARLGDSLFQIQHFQVDFGGRVLIIGDMSELFVISINPDQDFGFTRSMSFPQQIQNIFLDDVTSKRSQHSDVAGGDGCYLGILTGDNSIFVINVRAPGPTLRIQTKLDFEDRVHAAQINNIVLVCAFSGCLGIFNAADGNELRMVRKTEKVPQYLGVSHGRMIVGSGNVLHYLQYTDDEPKQKRSGSSQNNRSNKWNEVLSTQLDLYNEDEKHRKEESEKRERLRRTFVGDLDDEEVQLEIALLESQSTPNEILHLHDQGRVQGSQHQVTGDDDELERAIEASRLEFERSLIPQDLDEDAALLMAIQQSEEEESLRRHVRRSERRMRPLGEVMSSSEYSSREHTPRPR</sequence>
<dbReference type="SUPFAM" id="SSF81383">
    <property type="entry name" value="F-box domain"/>
    <property type="match status" value="1"/>
</dbReference>
<dbReference type="EMBL" id="LT598455">
    <property type="protein sequence ID" value="SCU87347.1"/>
    <property type="molecule type" value="Genomic_DNA"/>
</dbReference>
<dbReference type="SUPFAM" id="SSF50978">
    <property type="entry name" value="WD40 repeat-like"/>
    <property type="match status" value="1"/>
</dbReference>
<keyword evidence="4" id="KW-1185">Reference proteome</keyword>
<dbReference type="PROSITE" id="PS50181">
    <property type="entry name" value="FBOX"/>
    <property type="match status" value="1"/>
</dbReference>
<evidence type="ECO:0000259" key="2">
    <source>
        <dbReference type="PROSITE" id="PS50181"/>
    </source>
</evidence>
<dbReference type="GO" id="GO:0005634">
    <property type="term" value="C:nucleus"/>
    <property type="evidence" value="ECO:0007669"/>
    <property type="project" value="EnsemblFungi"/>
</dbReference>
<dbReference type="GO" id="GO:0071406">
    <property type="term" value="P:cellular response to methylmercury"/>
    <property type="evidence" value="ECO:0007669"/>
    <property type="project" value="EnsemblFungi"/>
</dbReference>
<evidence type="ECO:0000313" key="4">
    <source>
        <dbReference type="Proteomes" id="UP000190274"/>
    </source>
</evidence>
<dbReference type="Proteomes" id="UP000190274">
    <property type="component" value="Chromosome E"/>
</dbReference>
<dbReference type="PANTHER" id="PTHR14381">
    <property type="entry name" value="DACTYLIN"/>
    <property type="match status" value="1"/>
</dbReference>
<dbReference type="InterPro" id="IPR036322">
    <property type="entry name" value="WD40_repeat_dom_sf"/>
</dbReference>